<dbReference type="SUPFAM" id="SSF52047">
    <property type="entry name" value="RNI-like"/>
    <property type="match status" value="1"/>
</dbReference>
<dbReference type="PANTHER" id="PTHR48051:SF54">
    <property type="entry name" value="LEUCINE-RICH REPEAT-CONTAINING PROTEIN"/>
    <property type="match status" value="1"/>
</dbReference>
<dbReference type="OrthoDB" id="2021138at2759"/>
<dbReference type="GO" id="GO:0005737">
    <property type="term" value="C:cytoplasm"/>
    <property type="evidence" value="ECO:0007669"/>
    <property type="project" value="TreeGrafter"/>
</dbReference>
<reference evidence="5" key="2">
    <citation type="submission" date="2012-11" db="EMBL/GenBank/DDBJ databases">
        <authorList>
            <person name="Kuo A."/>
            <person name="Curtis B.A."/>
            <person name="Tanifuji G."/>
            <person name="Burki F."/>
            <person name="Gruber A."/>
            <person name="Irimia M."/>
            <person name="Maruyama S."/>
            <person name="Arias M.C."/>
            <person name="Ball S.G."/>
            <person name="Gile G.H."/>
            <person name="Hirakawa Y."/>
            <person name="Hopkins J.F."/>
            <person name="Rensing S.A."/>
            <person name="Schmutz J."/>
            <person name="Symeonidi A."/>
            <person name="Elias M."/>
            <person name="Eveleigh R.J."/>
            <person name="Herman E.K."/>
            <person name="Klute M.J."/>
            <person name="Nakayama T."/>
            <person name="Obornik M."/>
            <person name="Reyes-Prieto A."/>
            <person name="Armbrust E.V."/>
            <person name="Aves S.J."/>
            <person name="Beiko R.G."/>
            <person name="Coutinho P."/>
            <person name="Dacks J.B."/>
            <person name="Durnford D.G."/>
            <person name="Fast N.M."/>
            <person name="Green B.R."/>
            <person name="Grisdale C."/>
            <person name="Hempe F."/>
            <person name="Henrissat B."/>
            <person name="Hoppner M.P."/>
            <person name="Ishida K.-I."/>
            <person name="Kim E."/>
            <person name="Koreny L."/>
            <person name="Kroth P.G."/>
            <person name="Liu Y."/>
            <person name="Malik S.-B."/>
            <person name="Maier U.G."/>
            <person name="McRose D."/>
            <person name="Mock T."/>
            <person name="Neilson J.A."/>
            <person name="Onodera N.T."/>
            <person name="Poole A.M."/>
            <person name="Pritham E.J."/>
            <person name="Richards T.A."/>
            <person name="Rocap G."/>
            <person name="Roy S.W."/>
            <person name="Sarai C."/>
            <person name="Schaack S."/>
            <person name="Shirato S."/>
            <person name="Slamovits C.H."/>
            <person name="Spencer D.F."/>
            <person name="Suzuki S."/>
            <person name="Worden A.Z."/>
            <person name="Zauner S."/>
            <person name="Barry K."/>
            <person name="Bell C."/>
            <person name="Bharti A.K."/>
            <person name="Crow J.A."/>
            <person name="Grimwood J."/>
            <person name="Kramer R."/>
            <person name="Lindquist E."/>
            <person name="Lucas S."/>
            <person name="Salamov A."/>
            <person name="McFadden G.I."/>
            <person name="Lane C.E."/>
            <person name="Keeling P.J."/>
            <person name="Gray M.W."/>
            <person name="Grigoriev I.V."/>
            <person name="Archibald J.M."/>
        </authorList>
    </citation>
    <scope>NUCLEOTIDE SEQUENCE</scope>
    <source>
        <strain evidence="5">CCMP2712</strain>
    </source>
</reference>
<evidence type="ECO:0000313" key="4">
    <source>
        <dbReference type="EnsemblProtists" id="EKX40414"/>
    </source>
</evidence>
<dbReference type="KEGG" id="gtt:GUITHDRAFT_113443"/>
<dbReference type="AlphaFoldDB" id="L1IX09"/>
<evidence type="ECO:0000313" key="3">
    <source>
        <dbReference type="EMBL" id="EKX40414.1"/>
    </source>
</evidence>
<dbReference type="RefSeq" id="XP_005827394.1">
    <property type="nucleotide sequence ID" value="XM_005827337.1"/>
</dbReference>
<dbReference type="EMBL" id="JH993031">
    <property type="protein sequence ID" value="EKX40414.1"/>
    <property type="molecule type" value="Genomic_DNA"/>
</dbReference>
<evidence type="ECO:0000256" key="1">
    <source>
        <dbReference type="ARBA" id="ARBA00022614"/>
    </source>
</evidence>
<dbReference type="HOGENOM" id="CLU_1646962_0_0_1"/>
<evidence type="ECO:0000256" key="2">
    <source>
        <dbReference type="ARBA" id="ARBA00022737"/>
    </source>
</evidence>
<dbReference type="Gene3D" id="3.80.10.10">
    <property type="entry name" value="Ribonuclease Inhibitor"/>
    <property type="match status" value="1"/>
</dbReference>
<keyword evidence="5" id="KW-1185">Reference proteome</keyword>
<dbReference type="GeneID" id="19046979"/>
<name>L1IX09_GUITC</name>
<dbReference type="STRING" id="905079.L1IX09"/>
<protein>
    <submittedName>
        <fullName evidence="3 4">Uncharacterized protein</fullName>
    </submittedName>
</protein>
<dbReference type="InterPro" id="IPR050216">
    <property type="entry name" value="LRR_domain-containing"/>
</dbReference>
<evidence type="ECO:0000313" key="5">
    <source>
        <dbReference type="Proteomes" id="UP000011087"/>
    </source>
</evidence>
<dbReference type="PANTHER" id="PTHR48051">
    <property type="match status" value="1"/>
</dbReference>
<dbReference type="PaxDb" id="55529-EKX40414"/>
<keyword evidence="2" id="KW-0677">Repeat</keyword>
<organism evidence="3">
    <name type="scientific">Guillardia theta (strain CCMP2712)</name>
    <name type="common">Cryptophyte</name>
    <dbReference type="NCBI Taxonomy" id="905079"/>
    <lineage>
        <taxon>Eukaryota</taxon>
        <taxon>Cryptophyceae</taxon>
        <taxon>Pyrenomonadales</taxon>
        <taxon>Geminigeraceae</taxon>
        <taxon>Guillardia</taxon>
    </lineage>
</organism>
<dbReference type="Proteomes" id="UP000011087">
    <property type="component" value="Unassembled WGS sequence"/>
</dbReference>
<gene>
    <name evidence="3" type="ORF">GUITHDRAFT_113443</name>
</gene>
<dbReference type="InterPro" id="IPR032675">
    <property type="entry name" value="LRR_dom_sf"/>
</dbReference>
<reference evidence="4" key="3">
    <citation type="submission" date="2015-06" db="UniProtKB">
        <authorList>
            <consortium name="EnsemblProtists"/>
        </authorList>
    </citation>
    <scope>IDENTIFICATION</scope>
</reference>
<dbReference type="EnsemblProtists" id="EKX40414">
    <property type="protein sequence ID" value="EKX40414"/>
    <property type="gene ID" value="GUITHDRAFT_113443"/>
</dbReference>
<proteinExistence type="predicted"/>
<sequence>MSLRVILLDSNPVTEIPPQVGLLTKLRELNLENVTTLRNPPQSVRSRGLQAIQKYLSSFCSAKDTSELTLSNYNLDHMLVPVTKNLQHIVSLNMPGNRLSYLGPSIVRFCNIKKINLADNAIEYFPSELLCLGTLEELDLSFNQGLGISISSVVSYVREMQ</sequence>
<reference evidence="3 5" key="1">
    <citation type="journal article" date="2012" name="Nature">
        <title>Algal genomes reveal evolutionary mosaicism and the fate of nucleomorphs.</title>
        <authorList>
            <consortium name="DOE Joint Genome Institute"/>
            <person name="Curtis B.A."/>
            <person name="Tanifuji G."/>
            <person name="Burki F."/>
            <person name="Gruber A."/>
            <person name="Irimia M."/>
            <person name="Maruyama S."/>
            <person name="Arias M.C."/>
            <person name="Ball S.G."/>
            <person name="Gile G.H."/>
            <person name="Hirakawa Y."/>
            <person name="Hopkins J.F."/>
            <person name="Kuo A."/>
            <person name="Rensing S.A."/>
            <person name="Schmutz J."/>
            <person name="Symeonidi A."/>
            <person name="Elias M."/>
            <person name="Eveleigh R.J."/>
            <person name="Herman E.K."/>
            <person name="Klute M.J."/>
            <person name="Nakayama T."/>
            <person name="Obornik M."/>
            <person name="Reyes-Prieto A."/>
            <person name="Armbrust E.V."/>
            <person name="Aves S.J."/>
            <person name="Beiko R.G."/>
            <person name="Coutinho P."/>
            <person name="Dacks J.B."/>
            <person name="Durnford D.G."/>
            <person name="Fast N.M."/>
            <person name="Green B.R."/>
            <person name="Grisdale C.J."/>
            <person name="Hempel F."/>
            <person name="Henrissat B."/>
            <person name="Hoppner M.P."/>
            <person name="Ishida K."/>
            <person name="Kim E."/>
            <person name="Koreny L."/>
            <person name="Kroth P.G."/>
            <person name="Liu Y."/>
            <person name="Malik S.B."/>
            <person name="Maier U.G."/>
            <person name="McRose D."/>
            <person name="Mock T."/>
            <person name="Neilson J.A."/>
            <person name="Onodera N.T."/>
            <person name="Poole A.M."/>
            <person name="Pritham E.J."/>
            <person name="Richards T.A."/>
            <person name="Rocap G."/>
            <person name="Roy S.W."/>
            <person name="Sarai C."/>
            <person name="Schaack S."/>
            <person name="Shirato S."/>
            <person name="Slamovits C.H."/>
            <person name="Spencer D.F."/>
            <person name="Suzuki S."/>
            <person name="Worden A.Z."/>
            <person name="Zauner S."/>
            <person name="Barry K."/>
            <person name="Bell C."/>
            <person name="Bharti A.K."/>
            <person name="Crow J.A."/>
            <person name="Grimwood J."/>
            <person name="Kramer R."/>
            <person name="Lindquist E."/>
            <person name="Lucas S."/>
            <person name="Salamov A."/>
            <person name="McFadden G.I."/>
            <person name="Lane C.E."/>
            <person name="Keeling P.J."/>
            <person name="Gray M.W."/>
            <person name="Grigoriev I.V."/>
            <person name="Archibald J.M."/>
        </authorList>
    </citation>
    <scope>NUCLEOTIDE SEQUENCE</scope>
    <source>
        <strain evidence="3 5">CCMP2712</strain>
    </source>
</reference>
<accession>L1IX09</accession>
<keyword evidence="1" id="KW-0433">Leucine-rich repeat</keyword>